<evidence type="ECO:0000256" key="4">
    <source>
        <dbReference type="SAM" id="MobiDB-lite"/>
    </source>
</evidence>
<name>A0A914AMD8_PATMI</name>
<reference evidence="6" key="1">
    <citation type="submission" date="2022-11" db="UniProtKB">
        <authorList>
            <consortium name="EnsemblMetazoa"/>
        </authorList>
    </citation>
    <scope>IDENTIFICATION</scope>
</reference>
<evidence type="ECO:0000259" key="5">
    <source>
        <dbReference type="SMART" id="SM00454"/>
    </source>
</evidence>
<accession>A0A914AMD8</accession>
<evidence type="ECO:0000256" key="2">
    <source>
        <dbReference type="ARBA" id="ARBA00023043"/>
    </source>
</evidence>
<dbReference type="RefSeq" id="XP_038048294.1">
    <property type="nucleotide sequence ID" value="XM_038192366.1"/>
</dbReference>
<dbReference type="Gene3D" id="1.10.150.50">
    <property type="entry name" value="Transcription Factor, Ets-1"/>
    <property type="match status" value="1"/>
</dbReference>
<dbReference type="AlphaFoldDB" id="A0A914AMD8"/>
<dbReference type="PANTHER" id="PTHR24201">
    <property type="entry name" value="ANK_REP_REGION DOMAIN-CONTAINING PROTEIN"/>
    <property type="match status" value="1"/>
</dbReference>
<dbReference type="OMA" id="VMYVGTF"/>
<feature type="domain" description="SAM" evidence="5">
    <location>
        <begin position="360"/>
        <end position="424"/>
    </location>
</feature>
<dbReference type="EnsemblMetazoa" id="XM_038208830.1">
    <property type="protein sequence ID" value="XP_038064758.1"/>
    <property type="gene ID" value="LOC119735132"/>
</dbReference>
<evidence type="ECO:0000256" key="1">
    <source>
        <dbReference type="ARBA" id="ARBA00022737"/>
    </source>
</evidence>
<dbReference type="GeneID" id="119735132"/>
<evidence type="ECO:0000313" key="6">
    <source>
        <dbReference type="EnsemblMetazoa" id="XP_038064758.1"/>
    </source>
</evidence>
<feature type="compositionally biased region" description="Basic and acidic residues" evidence="4">
    <location>
        <begin position="327"/>
        <end position="336"/>
    </location>
</feature>
<keyword evidence="1" id="KW-0677">Repeat</keyword>
<dbReference type="Pfam" id="PF12796">
    <property type="entry name" value="Ank_2"/>
    <property type="match status" value="1"/>
</dbReference>
<dbReference type="SUPFAM" id="SSF48403">
    <property type="entry name" value="Ankyrin repeat"/>
    <property type="match status" value="1"/>
</dbReference>
<feature type="repeat" description="ANK" evidence="3">
    <location>
        <begin position="30"/>
        <end position="62"/>
    </location>
</feature>
<feature type="compositionally biased region" description="Polar residues" evidence="4">
    <location>
        <begin position="222"/>
        <end position="233"/>
    </location>
</feature>
<dbReference type="InterPro" id="IPR013761">
    <property type="entry name" value="SAM/pointed_sf"/>
</dbReference>
<keyword evidence="7" id="KW-1185">Reference proteome</keyword>
<feature type="compositionally biased region" description="Low complexity" evidence="4">
    <location>
        <begin position="238"/>
        <end position="255"/>
    </location>
</feature>
<dbReference type="InterPro" id="IPR036770">
    <property type="entry name" value="Ankyrin_rpt-contain_sf"/>
</dbReference>
<keyword evidence="2 3" id="KW-0040">ANK repeat</keyword>
<feature type="region of interest" description="Disordered" evidence="4">
    <location>
        <begin position="152"/>
        <end position="297"/>
    </location>
</feature>
<proteinExistence type="predicted"/>
<feature type="compositionally biased region" description="Basic and acidic residues" evidence="4">
    <location>
        <begin position="261"/>
        <end position="270"/>
    </location>
</feature>
<dbReference type="GeneID" id="119722317"/>
<feature type="compositionally biased region" description="Basic and acidic residues" evidence="4">
    <location>
        <begin position="152"/>
        <end position="169"/>
    </location>
</feature>
<dbReference type="InterPro" id="IPR001660">
    <property type="entry name" value="SAM"/>
</dbReference>
<dbReference type="Pfam" id="PF00536">
    <property type="entry name" value="SAM_1"/>
    <property type="match status" value="1"/>
</dbReference>
<sequence length="436" mass="48268">MNRFHEAAREGHLDLLRDATRRDANKPDDTGRTPTVWAAYEGNTDALRLLVSRGGNPDLCDIQGHTALHYAALSGHVNTVTFLVSFGCNVWSLTNDYRTAKDLAAENNHKACLAFLDEVAAEQSAKSPKEVKKLKEKALVEADKRVKKLRKMQAEHTKWLKKEEKKESAKQGGLYKKKAGGRSVGSSPVVGRAHEHSHRHSTGALFSEITSSNGAANKRGRSQSSLMPGTSYSEDNRSGSTAGSRSSISEGGNDNDSGDEDKDRRPDIREQSFWQPAFAGSMIQSLPPRKPGDGVDTLEEDLLNNLDIEHDYRTTNSDPKVPQIHVSKPEEDRKQSSTDQNSNGLDWNPDVLDDDDDEDVRPGTSDLEFFLATHNLLDYLPVFTGEEIDLTALMLLSDDDFMKLGLPLGPRRKLTDAISRRRHAMNNPGVMTDTHL</sequence>
<dbReference type="OrthoDB" id="76949at2759"/>
<protein>
    <recommendedName>
        <fullName evidence="5">SAM domain-containing protein</fullName>
    </recommendedName>
</protein>
<feature type="repeat" description="ANK" evidence="3">
    <location>
        <begin position="63"/>
        <end position="95"/>
    </location>
</feature>
<organism evidence="6 7">
    <name type="scientific">Patiria miniata</name>
    <name type="common">Bat star</name>
    <name type="synonym">Asterina miniata</name>
    <dbReference type="NCBI Taxonomy" id="46514"/>
    <lineage>
        <taxon>Eukaryota</taxon>
        <taxon>Metazoa</taxon>
        <taxon>Echinodermata</taxon>
        <taxon>Eleutherozoa</taxon>
        <taxon>Asterozoa</taxon>
        <taxon>Asteroidea</taxon>
        <taxon>Valvatacea</taxon>
        <taxon>Valvatida</taxon>
        <taxon>Asterinidae</taxon>
        <taxon>Patiria</taxon>
    </lineage>
</organism>
<dbReference type="InterPro" id="IPR050776">
    <property type="entry name" value="Ank_Repeat/CDKN_Inhibitor"/>
</dbReference>
<dbReference type="SMART" id="SM00454">
    <property type="entry name" value="SAM"/>
    <property type="match status" value="1"/>
</dbReference>
<dbReference type="PANTHER" id="PTHR24201:SF15">
    <property type="entry name" value="ANKYRIN REPEAT DOMAIN-CONTAINING PROTEIN 66"/>
    <property type="match status" value="1"/>
</dbReference>
<dbReference type="EnsemblMetazoa" id="XM_038192366.1">
    <property type="protein sequence ID" value="XP_038048294.1"/>
    <property type="gene ID" value="LOC119722317"/>
</dbReference>
<dbReference type="PROSITE" id="PS50297">
    <property type="entry name" value="ANK_REP_REGION"/>
    <property type="match status" value="2"/>
</dbReference>
<dbReference type="PROSITE" id="PS50088">
    <property type="entry name" value="ANK_REPEAT"/>
    <property type="match status" value="2"/>
</dbReference>
<evidence type="ECO:0000256" key="3">
    <source>
        <dbReference type="PROSITE-ProRule" id="PRU00023"/>
    </source>
</evidence>
<dbReference type="InterPro" id="IPR002110">
    <property type="entry name" value="Ankyrin_rpt"/>
</dbReference>
<dbReference type="SUPFAM" id="SSF47769">
    <property type="entry name" value="SAM/Pointed domain"/>
    <property type="match status" value="1"/>
</dbReference>
<dbReference type="Gene3D" id="1.25.40.20">
    <property type="entry name" value="Ankyrin repeat-containing domain"/>
    <property type="match status" value="2"/>
</dbReference>
<dbReference type="RefSeq" id="XP_038064758.1">
    <property type="nucleotide sequence ID" value="XM_038208830.1"/>
</dbReference>
<dbReference type="Proteomes" id="UP000887568">
    <property type="component" value="Unplaced"/>
</dbReference>
<evidence type="ECO:0000313" key="7">
    <source>
        <dbReference type="Proteomes" id="UP000887568"/>
    </source>
</evidence>
<feature type="region of interest" description="Disordered" evidence="4">
    <location>
        <begin position="310"/>
        <end position="360"/>
    </location>
</feature>
<dbReference type="SMART" id="SM00248">
    <property type="entry name" value="ANK"/>
    <property type="match status" value="4"/>
</dbReference>